<comment type="caution">
    <text evidence="2">The sequence shown here is derived from an EMBL/GenBank/DDBJ whole genome shotgun (WGS) entry which is preliminary data.</text>
</comment>
<evidence type="ECO:0000256" key="1">
    <source>
        <dbReference type="SAM" id="MobiDB-lite"/>
    </source>
</evidence>
<organism evidence="2 3">
    <name type="scientific">Eleginops maclovinus</name>
    <name type="common">Patagonian blennie</name>
    <name type="synonym">Eleginus maclovinus</name>
    <dbReference type="NCBI Taxonomy" id="56733"/>
    <lineage>
        <taxon>Eukaryota</taxon>
        <taxon>Metazoa</taxon>
        <taxon>Chordata</taxon>
        <taxon>Craniata</taxon>
        <taxon>Vertebrata</taxon>
        <taxon>Euteleostomi</taxon>
        <taxon>Actinopterygii</taxon>
        <taxon>Neopterygii</taxon>
        <taxon>Teleostei</taxon>
        <taxon>Neoteleostei</taxon>
        <taxon>Acanthomorphata</taxon>
        <taxon>Eupercaria</taxon>
        <taxon>Perciformes</taxon>
        <taxon>Notothenioidei</taxon>
        <taxon>Eleginopidae</taxon>
        <taxon>Eleginops</taxon>
    </lineage>
</organism>
<sequence>MALSSHRSAFFSKVAKAAACFASRRLPTASGAQADRESPAHRREQNRRRHREKDQFAQQLSRALHCCLPLPPLLHRNTQKLACCLTLIHT</sequence>
<feature type="compositionally biased region" description="Basic and acidic residues" evidence="1">
    <location>
        <begin position="34"/>
        <end position="43"/>
    </location>
</feature>
<proteinExistence type="predicted"/>
<evidence type="ECO:0000313" key="3">
    <source>
        <dbReference type="Proteomes" id="UP001346869"/>
    </source>
</evidence>
<reference evidence="2 3" key="1">
    <citation type="journal article" date="2023" name="Genes (Basel)">
        <title>Chromosome-Level Genome Assembly and Circadian Gene Repertoire of the Patagonia Blennie Eleginops maclovinus-The Closest Ancestral Proxy of Antarctic Cryonotothenioids.</title>
        <authorList>
            <person name="Cheng C.C."/>
            <person name="Rivera-Colon A.G."/>
            <person name="Minhas B.F."/>
            <person name="Wilson L."/>
            <person name="Rayamajhi N."/>
            <person name="Vargas-Chacoff L."/>
            <person name="Catchen J.M."/>
        </authorList>
    </citation>
    <scope>NUCLEOTIDE SEQUENCE [LARGE SCALE GENOMIC DNA]</scope>
    <source>
        <strain evidence="2">JMC-PN-2008</strain>
    </source>
</reference>
<evidence type="ECO:0000313" key="2">
    <source>
        <dbReference type="EMBL" id="KAK5856293.1"/>
    </source>
</evidence>
<feature type="region of interest" description="Disordered" evidence="1">
    <location>
        <begin position="27"/>
        <end position="55"/>
    </location>
</feature>
<gene>
    <name evidence="2" type="ORF">PBY51_007901</name>
</gene>
<name>A0AAN7X4W2_ELEMC</name>
<reference evidence="2 3" key="2">
    <citation type="journal article" date="2023" name="Mol. Biol. Evol.">
        <title>Genomics of Secondarily Temperate Adaptation in the Only Non-Antarctic Icefish.</title>
        <authorList>
            <person name="Rivera-Colon A.G."/>
            <person name="Rayamajhi N."/>
            <person name="Minhas B.F."/>
            <person name="Madrigal G."/>
            <person name="Bilyk K.T."/>
            <person name="Yoon V."/>
            <person name="Hune M."/>
            <person name="Gregory S."/>
            <person name="Cheng C.H.C."/>
            <person name="Catchen J.M."/>
        </authorList>
    </citation>
    <scope>NUCLEOTIDE SEQUENCE [LARGE SCALE GENOMIC DNA]</scope>
    <source>
        <strain evidence="2">JMC-PN-2008</strain>
    </source>
</reference>
<dbReference type="AlphaFoldDB" id="A0AAN7X4W2"/>
<dbReference type="Proteomes" id="UP001346869">
    <property type="component" value="Unassembled WGS sequence"/>
</dbReference>
<dbReference type="EMBL" id="JAUZQC010000017">
    <property type="protein sequence ID" value="KAK5856293.1"/>
    <property type="molecule type" value="Genomic_DNA"/>
</dbReference>
<accession>A0AAN7X4W2</accession>
<keyword evidence="3" id="KW-1185">Reference proteome</keyword>
<protein>
    <submittedName>
        <fullName evidence="2">Uncharacterized protein</fullName>
    </submittedName>
</protein>